<dbReference type="InterPro" id="IPR015760">
    <property type="entry name" value="TIF_IF2"/>
</dbReference>
<dbReference type="NCBIfam" id="TIGR00487">
    <property type="entry name" value="IF-2"/>
    <property type="match status" value="1"/>
</dbReference>
<dbReference type="PANTHER" id="PTHR43381">
    <property type="entry name" value="TRANSLATION INITIATION FACTOR IF-2-RELATED"/>
    <property type="match status" value="1"/>
</dbReference>
<evidence type="ECO:0000256" key="12">
    <source>
        <dbReference type="SAM" id="MobiDB-lite"/>
    </source>
</evidence>
<dbReference type="InterPro" id="IPR000795">
    <property type="entry name" value="T_Tr_GTP-bd_dom"/>
</dbReference>
<dbReference type="FunFam" id="2.40.30.10:FF:000054">
    <property type="entry name" value="Translation initiation factor IF-2"/>
    <property type="match status" value="1"/>
</dbReference>
<evidence type="ECO:0000256" key="8">
    <source>
        <dbReference type="ARBA" id="ARBA00023134"/>
    </source>
</evidence>
<reference evidence="14" key="1">
    <citation type="submission" date="2020-12" db="EMBL/GenBank/DDBJ databases">
        <authorList>
            <person name="Iha C."/>
        </authorList>
    </citation>
    <scope>NUCLEOTIDE SEQUENCE</scope>
</reference>
<dbReference type="OrthoDB" id="361630at2759"/>
<evidence type="ECO:0000256" key="7">
    <source>
        <dbReference type="ARBA" id="ARBA00023128"/>
    </source>
</evidence>
<dbReference type="PANTHER" id="PTHR43381:SF20">
    <property type="entry name" value="TRANSLATION INITIATION FACTOR IF-2, MITOCHONDRIAL"/>
    <property type="match status" value="1"/>
</dbReference>
<dbReference type="FunFam" id="3.40.50.10050:FF:000001">
    <property type="entry name" value="Translation initiation factor IF-2"/>
    <property type="match status" value="1"/>
</dbReference>
<keyword evidence="3" id="KW-0396">Initiation factor</keyword>
<dbReference type="PROSITE" id="PS51722">
    <property type="entry name" value="G_TR_2"/>
    <property type="match status" value="1"/>
</dbReference>
<feature type="domain" description="Tr-type G" evidence="13">
    <location>
        <begin position="355"/>
        <end position="524"/>
    </location>
</feature>
<keyword evidence="7" id="KW-0496">Mitochondrion</keyword>
<dbReference type="SUPFAM" id="SSF50447">
    <property type="entry name" value="Translation proteins"/>
    <property type="match status" value="2"/>
</dbReference>
<dbReference type="Gene3D" id="2.40.30.10">
    <property type="entry name" value="Translation factors"/>
    <property type="match status" value="2"/>
</dbReference>
<dbReference type="InterPro" id="IPR053905">
    <property type="entry name" value="EF-G-like_DII"/>
</dbReference>
<dbReference type="Gene3D" id="3.40.50.10050">
    <property type="entry name" value="Translation initiation factor IF- 2, domain 3"/>
    <property type="match status" value="1"/>
</dbReference>
<keyword evidence="4" id="KW-0547">Nucleotide-binding</keyword>
<keyword evidence="8" id="KW-0342">GTP-binding</keyword>
<evidence type="ECO:0000313" key="14">
    <source>
        <dbReference type="EMBL" id="CAD7701802.1"/>
    </source>
</evidence>
<comment type="subcellular location">
    <subcellularLocation>
        <location evidence="1">Mitochondrion</location>
    </subcellularLocation>
</comment>
<evidence type="ECO:0000256" key="9">
    <source>
        <dbReference type="ARBA" id="ARBA00025162"/>
    </source>
</evidence>
<dbReference type="CDD" id="cd01887">
    <property type="entry name" value="IF2_eIF5B"/>
    <property type="match status" value="1"/>
</dbReference>
<proteinExistence type="inferred from homology"/>
<evidence type="ECO:0000256" key="4">
    <source>
        <dbReference type="ARBA" id="ARBA00022741"/>
    </source>
</evidence>
<dbReference type="SUPFAM" id="SSF52156">
    <property type="entry name" value="Initiation factor IF2/eIF5b, domain 3"/>
    <property type="match status" value="1"/>
</dbReference>
<keyword evidence="15" id="KW-1185">Reference proteome</keyword>
<comment type="caution">
    <text evidence="14">The sequence shown here is derived from an EMBL/GenBank/DDBJ whole genome shotgun (WGS) entry which is preliminary data.</text>
</comment>
<dbReference type="NCBIfam" id="TIGR00231">
    <property type="entry name" value="small_GTP"/>
    <property type="match status" value="1"/>
</dbReference>
<dbReference type="FunFam" id="3.40.50.300:FF:000019">
    <property type="entry name" value="Translation initiation factor IF-2"/>
    <property type="match status" value="1"/>
</dbReference>
<evidence type="ECO:0000313" key="15">
    <source>
        <dbReference type="Proteomes" id="UP000708148"/>
    </source>
</evidence>
<dbReference type="CDD" id="cd03692">
    <property type="entry name" value="mtIF2_IVc"/>
    <property type="match status" value="1"/>
</dbReference>
<accession>A0A8S1J226</accession>
<organism evidence="14 15">
    <name type="scientific">Ostreobium quekettii</name>
    <dbReference type="NCBI Taxonomy" id="121088"/>
    <lineage>
        <taxon>Eukaryota</taxon>
        <taxon>Viridiplantae</taxon>
        <taxon>Chlorophyta</taxon>
        <taxon>core chlorophytes</taxon>
        <taxon>Ulvophyceae</taxon>
        <taxon>TCBD clade</taxon>
        <taxon>Bryopsidales</taxon>
        <taxon>Ostreobineae</taxon>
        <taxon>Ostreobiaceae</taxon>
        <taxon>Ostreobium</taxon>
    </lineage>
</organism>
<dbReference type="AlphaFoldDB" id="A0A8S1J226"/>
<dbReference type="HAMAP" id="MF_00100_B">
    <property type="entry name" value="IF_2_B"/>
    <property type="match status" value="1"/>
</dbReference>
<evidence type="ECO:0000259" key="13">
    <source>
        <dbReference type="PROSITE" id="PS51722"/>
    </source>
</evidence>
<dbReference type="CDD" id="cd03702">
    <property type="entry name" value="IF2_mtIF2_II"/>
    <property type="match status" value="1"/>
</dbReference>
<evidence type="ECO:0000256" key="5">
    <source>
        <dbReference type="ARBA" id="ARBA00022917"/>
    </source>
</evidence>
<dbReference type="Pfam" id="PF00009">
    <property type="entry name" value="GTP_EFTU"/>
    <property type="match status" value="1"/>
</dbReference>
<evidence type="ECO:0000256" key="6">
    <source>
        <dbReference type="ARBA" id="ARBA00022946"/>
    </source>
</evidence>
<protein>
    <recommendedName>
        <fullName evidence="10">Translation initiation factor IF-2, chloroplastic</fullName>
    </recommendedName>
    <alternativeName>
        <fullName evidence="11">Translation initiation factor IF-2, mitochondrial</fullName>
    </alternativeName>
</protein>
<dbReference type="EMBL" id="CAJHUC010001636">
    <property type="protein sequence ID" value="CAD7701802.1"/>
    <property type="molecule type" value="Genomic_DNA"/>
</dbReference>
<gene>
    <name evidence="14" type="ORF">OSTQU699_LOCUS7159</name>
</gene>
<dbReference type="InterPro" id="IPR005225">
    <property type="entry name" value="Small_GTP-bd"/>
</dbReference>
<dbReference type="InterPro" id="IPR027417">
    <property type="entry name" value="P-loop_NTPase"/>
</dbReference>
<dbReference type="InterPro" id="IPR000178">
    <property type="entry name" value="TF_IF2_bacterial-like"/>
</dbReference>
<dbReference type="GO" id="GO:0005525">
    <property type="term" value="F:GTP binding"/>
    <property type="evidence" value="ECO:0007669"/>
    <property type="project" value="UniProtKB-KW"/>
</dbReference>
<dbReference type="InterPro" id="IPR044145">
    <property type="entry name" value="IF2_II"/>
</dbReference>
<feature type="region of interest" description="Disordered" evidence="12">
    <location>
        <begin position="112"/>
        <end position="140"/>
    </location>
</feature>
<dbReference type="SUPFAM" id="SSF52540">
    <property type="entry name" value="P-loop containing nucleoside triphosphate hydrolases"/>
    <property type="match status" value="1"/>
</dbReference>
<evidence type="ECO:0000256" key="1">
    <source>
        <dbReference type="ARBA" id="ARBA00004173"/>
    </source>
</evidence>
<keyword evidence="5" id="KW-0648">Protein biosynthesis</keyword>
<dbReference type="Gene3D" id="3.40.50.300">
    <property type="entry name" value="P-loop containing nucleotide triphosphate hydrolases"/>
    <property type="match status" value="1"/>
</dbReference>
<dbReference type="Proteomes" id="UP000708148">
    <property type="component" value="Unassembled WGS sequence"/>
</dbReference>
<evidence type="ECO:0000256" key="11">
    <source>
        <dbReference type="ARBA" id="ARBA00044200"/>
    </source>
</evidence>
<dbReference type="GO" id="GO:0003743">
    <property type="term" value="F:translation initiation factor activity"/>
    <property type="evidence" value="ECO:0007669"/>
    <property type="project" value="UniProtKB-KW"/>
</dbReference>
<keyword evidence="6" id="KW-0809">Transit peptide</keyword>
<dbReference type="InterPro" id="IPR036925">
    <property type="entry name" value="TIF_IF2_dom3_sf"/>
</dbReference>
<evidence type="ECO:0000256" key="2">
    <source>
        <dbReference type="ARBA" id="ARBA00007733"/>
    </source>
</evidence>
<feature type="region of interest" description="Disordered" evidence="12">
    <location>
        <begin position="178"/>
        <end position="204"/>
    </location>
</feature>
<dbReference type="GO" id="GO:0005739">
    <property type="term" value="C:mitochondrion"/>
    <property type="evidence" value="ECO:0007669"/>
    <property type="project" value="UniProtKB-SubCell"/>
</dbReference>
<comment type="function">
    <text evidence="9">One of the essential components for the initiation of protein synthesis. Protects formylmethionyl-tRNA from spontaneous hydrolysis and promotes its binding to the 30S ribosomal subunits. Also involved in the hydrolysis of GTP during the formation of the 70S ribosomal complex.</text>
</comment>
<dbReference type="InterPro" id="IPR023115">
    <property type="entry name" value="TIF_IF2_dom3"/>
</dbReference>
<dbReference type="Pfam" id="PF22042">
    <property type="entry name" value="EF-G_D2"/>
    <property type="match status" value="1"/>
</dbReference>
<dbReference type="InterPro" id="IPR009000">
    <property type="entry name" value="Transl_B-barrel_sf"/>
</dbReference>
<dbReference type="Pfam" id="PF11987">
    <property type="entry name" value="IF-2"/>
    <property type="match status" value="1"/>
</dbReference>
<sequence length="890" mass="94440">MAHLSSHGSAALHLCDWLGRLAGSCPGPLVQRACLRALADGSLCVQEGDFSIRYFASVGTPALEFCSTRFCVGDGLVGAGPGVNRVECRQGSSPGASGGKRRLSGGGLLSILEQHSNRSQGERPAKRRIERPREDGGVANGWAGRQAREVLSRFQRPRQGPGPFRQEVEQANGERNGFQKTVNGRLPRNGDTINGKESSSGRSEIGISNSNGAIALNPFTAWHLQPNKESLPKDYDNRWARRMQNKLGVDIGPPMVSMPAVGMMVQHTSQQKGSQKIHDEPKEVVLPGDVTVRRLAQGIGVSTEKIEEVLGSIGEEMQSIEDRVPMDAAELAAAEFGWAVSWAQSITGSGTKAEPRPAVVTVMGHVDHGKTTLLDSLRRTSVAASEAGGITQHIGAFEVKMPGSKRSLTFLDTPGHAAFKAMRARGAKVTDLVVLVVAADDGVMPQTKEAYSQARECGCPLVVAISKCDLPQANVEKAKQQLVAAEVELEEYGGNVQVVQISAKTGAGLLELEEALILQADVLELSALRDGTAEAVVVEAHLDKGLGPVATIIVKGGTLHVGDSVVVGTLWGKIRTMKDSTGTPINSVLPGQPAEICGLRGVPQAGDALLAVCNEDRAKRVSDARAARKMAPMLQVPHMNGVLSGCGETHFVDGRALNIVLKADAKGTGEAARDAILQLGSDVVGVQVMHVGVGPVTETDIVFAATTNSRIFAFNVRTTTAEEAFAKQQNVDIHEHSIIYHMLDHVGQLLIDIAPACHDEVVHGEAEVLQVFSLKGKRGNTGEMVAGCKVLEGQMQRHASCFKVVRSGKVVSSTACSSLRRHKLSVERVGKGAEFGAVLEGFTDFKQGDVIQCIVTEKRKPKTESVLGGGLRVIEAPSAPESESTREAAA</sequence>
<dbReference type="GO" id="GO:0003924">
    <property type="term" value="F:GTPase activity"/>
    <property type="evidence" value="ECO:0007669"/>
    <property type="project" value="InterPro"/>
</dbReference>
<name>A0A8S1J226_9CHLO</name>
<comment type="similarity">
    <text evidence="2">Belongs to the TRAFAC class translation factor GTPase superfamily. Classic translation factor GTPase family. IF-2 subfamily.</text>
</comment>
<evidence type="ECO:0000256" key="3">
    <source>
        <dbReference type="ARBA" id="ARBA00022540"/>
    </source>
</evidence>
<dbReference type="FunFam" id="2.40.30.10:FF:000008">
    <property type="entry name" value="Translation initiation factor IF-2"/>
    <property type="match status" value="1"/>
</dbReference>
<evidence type="ECO:0000256" key="10">
    <source>
        <dbReference type="ARBA" id="ARBA00044105"/>
    </source>
</evidence>